<evidence type="ECO:0000256" key="3">
    <source>
        <dbReference type="SAM" id="MobiDB-lite"/>
    </source>
</evidence>
<gene>
    <name evidence="5" type="ORF">CLV67_13017</name>
</gene>
<organism evidence="5 6">
    <name type="scientific">Actinoplanes italicus</name>
    <dbReference type="NCBI Taxonomy" id="113567"/>
    <lineage>
        <taxon>Bacteria</taxon>
        <taxon>Bacillati</taxon>
        <taxon>Actinomycetota</taxon>
        <taxon>Actinomycetes</taxon>
        <taxon>Micromonosporales</taxon>
        <taxon>Micromonosporaceae</taxon>
        <taxon>Actinoplanes</taxon>
    </lineage>
</organism>
<dbReference type="Proteomes" id="UP000239415">
    <property type="component" value="Unassembled WGS sequence"/>
</dbReference>
<evidence type="ECO:0000313" key="6">
    <source>
        <dbReference type="Proteomes" id="UP000239415"/>
    </source>
</evidence>
<keyword evidence="2" id="KW-0378">Hydrolase</keyword>
<dbReference type="InterPro" id="IPR049492">
    <property type="entry name" value="BD-FAE-like_dom"/>
</dbReference>
<evidence type="ECO:0000256" key="1">
    <source>
        <dbReference type="ARBA" id="ARBA00008645"/>
    </source>
</evidence>
<dbReference type="EMBL" id="PVMZ01000030">
    <property type="protein sequence ID" value="PRX11993.1"/>
    <property type="molecule type" value="Genomic_DNA"/>
</dbReference>
<evidence type="ECO:0000259" key="4">
    <source>
        <dbReference type="Pfam" id="PF20434"/>
    </source>
</evidence>
<reference evidence="5 6" key="1">
    <citation type="submission" date="2018-03" db="EMBL/GenBank/DDBJ databases">
        <title>Genomic Encyclopedia of Archaeal and Bacterial Type Strains, Phase II (KMG-II): from individual species to whole genera.</title>
        <authorList>
            <person name="Goeker M."/>
        </authorList>
    </citation>
    <scope>NUCLEOTIDE SEQUENCE [LARGE SCALE GENOMIC DNA]</scope>
    <source>
        <strain evidence="5 6">DSM 43146</strain>
    </source>
</reference>
<keyword evidence="6" id="KW-1185">Reference proteome</keyword>
<dbReference type="Gene3D" id="3.40.50.1820">
    <property type="entry name" value="alpha/beta hydrolase"/>
    <property type="match status" value="1"/>
</dbReference>
<dbReference type="AlphaFoldDB" id="A0A2T0JWB6"/>
<comment type="caution">
    <text evidence="5">The sequence shown here is derived from an EMBL/GenBank/DDBJ whole genome shotgun (WGS) entry which is preliminary data.</text>
</comment>
<dbReference type="InterPro" id="IPR050261">
    <property type="entry name" value="FrsA_esterase"/>
</dbReference>
<dbReference type="SUPFAM" id="SSF53474">
    <property type="entry name" value="alpha/beta-Hydrolases"/>
    <property type="match status" value="1"/>
</dbReference>
<dbReference type="Pfam" id="PF20434">
    <property type="entry name" value="BD-FAE"/>
    <property type="match status" value="1"/>
</dbReference>
<comment type="similarity">
    <text evidence="1">Belongs to the AB hydrolase superfamily.</text>
</comment>
<dbReference type="PANTHER" id="PTHR22946">
    <property type="entry name" value="DIENELACTONE HYDROLASE DOMAIN-CONTAINING PROTEIN-RELATED"/>
    <property type="match status" value="1"/>
</dbReference>
<feature type="domain" description="BD-FAE-like" evidence="4">
    <location>
        <begin position="53"/>
        <end position="151"/>
    </location>
</feature>
<dbReference type="InterPro" id="IPR029058">
    <property type="entry name" value="AB_hydrolase_fold"/>
</dbReference>
<evidence type="ECO:0000256" key="2">
    <source>
        <dbReference type="ARBA" id="ARBA00022801"/>
    </source>
</evidence>
<proteinExistence type="inferred from homology"/>
<evidence type="ECO:0000313" key="5">
    <source>
        <dbReference type="EMBL" id="PRX11993.1"/>
    </source>
</evidence>
<protein>
    <recommendedName>
        <fullName evidence="4">BD-FAE-like domain-containing protein</fullName>
    </recommendedName>
</protein>
<name>A0A2T0JWB6_9ACTN</name>
<dbReference type="GO" id="GO:0052689">
    <property type="term" value="F:carboxylic ester hydrolase activity"/>
    <property type="evidence" value="ECO:0007669"/>
    <property type="project" value="UniProtKB-ARBA"/>
</dbReference>
<accession>A0A2T0JWB6</accession>
<feature type="region of interest" description="Disordered" evidence="3">
    <location>
        <begin position="1"/>
        <end position="20"/>
    </location>
</feature>
<sequence length="274" mass="29122">MTVSDLPCLAGGPERPSTGRIRQPYAPGIPLPDHLQPFVLPVDAVTLDRRGALDVYLPEAAGQSPAIVFVHGGPVPAELRPTPRDWPVYRGYGSLAAARGMVGVTVDHRLHDLIAYPAAADVAAAVRTVRDLPQVDPDRIAIWFFSGGGLLLADWLRTPPPWLRCVAATYPLLMPPPGWTVDPAFRPVEAVGTGAPGLKIVLTRAGRERPEVAQGVEAFVVAARGAGTDLTIVDAPNGRHGFDMLDHTDESRAAVRQAFDVVAGTTQQIRGPGV</sequence>
<dbReference type="PANTHER" id="PTHR22946:SF9">
    <property type="entry name" value="POLYKETIDE TRANSFERASE AF380"/>
    <property type="match status" value="1"/>
</dbReference>
<dbReference type="RefSeq" id="WP_239166362.1">
    <property type="nucleotide sequence ID" value="NZ_BOMO01000061.1"/>
</dbReference>